<reference evidence="12 13" key="1">
    <citation type="submission" date="2015-09" db="EMBL/GenBank/DDBJ databases">
        <authorList>
            <consortium name="Swine Surveillance"/>
        </authorList>
    </citation>
    <scope>NUCLEOTIDE SEQUENCE [LARGE SCALE GENOMIC DNA]</scope>
    <source>
        <strain evidence="12 13">CECT 8383</strain>
    </source>
</reference>
<dbReference type="STRING" id="340021.TM5383_00460"/>
<dbReference type="RefSeq" id="WP_058317440.1">
    <property type="nucleotide sequence ID" value="NZ_CYSF01000003.1"/>
</dbReference>
<evidence type="ECO:0000256" key="5">
    <source>
        <dbReference type="ARBA" id="ARBA00013189"/>
    </source>
</evidence>
<dbReference type="PANTHER" id="PTHR43725">
    <property type="entry name" value="UDP-GLUCOSE 4-EPIMERASE"/>
    <property type="match status" value="1"/>
</dbReference>
<dbReference type="Proteomes" id="UP000051681">
    <property type="component" value="Unassembled WGS sequence"/>
</dbReference>
<name>A0A0N7M1G9_9RHOB</name>
<feature type="domain" description="NAD-dependent epimerase/dehydratase" evidence="11">
    <location>
        <begin position="6"/>
        <end position="254"/>
    </location>
</feature>
<evidence type="ECO:0000256" key="1">
    <source>
        <dbReference type="ARBA" id="ARBA00000083"/>
    </source>
</evidence>
<comment type="pathway">
    <text evidence="3 10">Carbohydrate metabolism; galactose metabolism.</text>
</comment>
<evidence type="ECO:0000256" key="7">
    <source>
        <dbReference type="ARBA" id="ARBA00023027"/>
    </source>
</evidence>
<gene>
    <name evidence="12" type="primary">galE_1</name>
    <name evidence="12" type="ORF">TM5383_00460</name>
</gene>
<accession>A0A0N7M1G9</accession>
<evidence type="ECO:0000256" key="9">
    <source>
        <dbReference type="ARBA" id="ARBA00023277"/>
    </source>
</evidence>
<dbReference type="InterPro" id="IPR036291">
    <property type="entry name" value="NAD(P)-bd_dom_sf"/>
</dbReference>
<comment type="catalytic activity">
    <reaction evidence="1 10">
        <text>UDP-alpha-D-glucose = UDP-alpha-D-galactose</text>
        <dbReference type="Rhea" id="RHEA:22168"/>
        <dbReference type="ChEBI" id="CHEBI:58885"/>
        <dbReference type="ChEBI" id="CHEBI:66914"/>
        <dbReference type="EC" id="5.1.3.2"/>
    </reaction>
</comment>
<proteinExistence type="inferred from homology"/>
<comment type="similarity">
    <text evidence="4 10">Belongs to the NAD(P)-dependent epimerase/dehydratase family.</text>
</comment>
<evidence type="ECO:0000256" key="8">
    <source>
        <dbReference type="ARBA" id="ARBA00023235"/>
    </source>
</evidence>
<dbReference type="PANTHER" id="PTHR43725:SF53">
    <property type="entry name" value="UDP-ARABINOSE 4-EPIMERASE 1"/>
    <property type="match status" value="1"/>
</dbReference>
<protein>
    <recommendedName>
        <fullName evidence="6 10">UDP-glucose 4-epimerase</fullName>
        <ecNumber evidence="5 10">5.1.3.2</ecNumber>
    </recommendedName>
</protein>
<dbReference type="GO" id="GO:0003978">
    <property type="term" value="F:UDP-glucose 4-epimerase activity"/>
    <property type="evidence" value="ECO:0007669"/>
    <property type="project" value="UniProtKB-UniRule"/>
</dbReference>
<dbReference type="EMBL" id="CYSF01000003">
    <property type="protein sequence ID" value="CUH83275.1"/>
    <property type="molecule type" value="Genomic_DNA"/>
</dbReference>
<evidence type="ECO:0000256" key="6">
    <source>
        <dbReference type="ARBA" id="ARBA00018569"/>
    </source>
</evidence>
<evidence type="ECO:0000256" key="10">
    <source>
        <dbReference type="RuleBase" id="RU366046"/>
    </source>
</evidence>
<dbReference type="NCBIfam" id="TIGR01179">
    <property type="entry name" value="galE"/>
    <property type="match status" value="1"/>
</dbReference>
<evidence type="ECO:0000313" key="13">
    <source>
        <dbReference type="Proteomes" id="UP000051681"/>
    </source>
</evidence>
<keyword evidence="9 10" id="KW-0119">Carbohydrate metabolism</keyword>
<evidence type="ECO:0000256" key="2">
    <source>
        <dbReference type="ARBA" id="ARBA00001911"/>
    </source>
</evidence>
<evidence type="ECO:0000313" key="12">
    <source>
        <dbReference type="EMBL" id="CUH83275.1"/>
    </source>
</evidence>
<evidence type="ECO:0000256" key="4">
    <source>
        <dbReference type="ARBA" id="ARBA00007637"/>
    </source>
</evidence>
<dbReference type="EC" id="5.1.3.2" evidence="5 10"/>
<dbReference type="SUPFAM" id="SSF51735">
    <property type="entry name" value="NAD(P)-binding Rossmann-fold domains"/>
    <property type="match status" value="1"/>
</dbReference>
<keyword evidence="13" id="KW-1185">Reference proteome</keyword>
<dbReference type="GO" id="GO:0033499">
    <property type="term" value="P:galactose catabolic process via UDP-galactose, Leloir pathway"/>
    <property type="evidence" value="ECO:0007669"/>
    <property type="project" value="TreeGrafter"/>
</dbReference>
<dbReference type="CDD" id="cd05247">
    <property type="entry name" value="UDP_G4E_1_SDR_e"/>
    <property type="match status" value="1"/>
</dbReference>
<dbReference type="AlphaFoldDB" id="A0A0N7M1G9"/>
<dbReference type="Gene3D" id="3.90.25.10">
    <property type="entry name" value="UDP-galactose 4-epimerase, domain 1"/>
    <property type="match status" value="1"/>
</dbReference>
<organism evidence="12 13">
    <name type="scientific">Thalassovita mediterranea</name>
    <dbReference type="NCBI Taxonomy" id="340021"/>
    <lineage>
        <taxon>Bacteria</taxon>
        <taxon>Pseudomonadati</taxon>
        <taxon>Pseudomonadota</taxon>
        <taxon>Alphaproteobacteria</taxon>
        <taxon>Rhodobacterales</taxon>
        <taxon>Roseobacteraceae</taxon>
        <taxon>Thalassovita</taxon>
    </lineage>
</organism>
<dbReference type="InterPro" id="IPR005886">
    <property type="entry name" value="UDP_G4E"/>
</dbReference>
<dbReference type="OrthoDB" id="9801785at2"/>
<dbReference type="Pfam" id="PF01370">
    <property type="entry name" value="Epimerase"/>
    <property type="match status" value="1"/>
</dbReference>
<evidence type="ECO:0000259" key="11">
    <source>
        <dbReference type="Pfam" id="PF01370"/>
    </source>
</evidence>
<comment type="cofactor">
    <cofactor evidence="2 10">
        <name>NAD(+)</name>
        <dbReference type="ChEBI" id="CHEBI:57540"/>
    </cofactor>
</comment>
<keyword evidence="7 10" id="KW-0520">NAD</keyword>
<sequence length="327" mass="35604">MSASVILVTGGAGFIGSHVCKQLAREGFQPLVIDDLSTGHEEAVRWGPLVQIDVRDTDRVTEVLQQFQIETVMHFAASAYVGESVMQPLRYYDNNVGGMISLMKACQQADVSRVIFSSSCATYGAPSHQPIGEETLQTPTNPYGRTKLACEQILRDVGRANGMRHAILRYFNAAGCDPEGELCERHDPETHIIPLALMTAAGQRQQFSVFGRDYATPDGTCVRDYIHVTDLAVGHVAALKHLLSGGESLSVNLGTGHGHSVLEIINKIEQMATCKMPVVFEDRRAGDPPILVADPDRARDLLGFQARHSQLETILRDAAPSFGVHVS</sequence>
<dbReference type="InterPro" id="IPR001509">
    <property type="entry name" value="Epimerase_deHydtase"/>
</dbReference>
<comment type="subunit">
    <text evidence="10">Homodimer.</text>
</comment>
<keyword evidence="8 10" id="KW-0413">Isomerase</keyword>
<evidence type="ECO:0000256" key="3">
    <source>
        <dbReference type="ARBA" id="ARBA00004947"/>
    </source>
</evidence>
<dbReference type="UniPathway" id="UPA00214"/>
<dbReference type="Gene3D" id="3.40.50.720">
    <property type="entry name" value="NAD(P)-binding Rossmann-like Domain"/>
    <property type="match status" value="1"/>
</dbReference>